<feature type="repeat" description="Pumilio" evidence="3">
    <location>
        <begin position="238"/>
        <end position="273"/>
    </location>
</feature>
<dbReference type="Gene3D" id="1.25.10.10">
    <property type="entry name" value="Leucine-rich Repeat Variant"/>
    <property type="match status" value="2"/>
</dbReference>
<evidence type="ECO:0000256" key="1">
    <source>
        <dbReference type="ARBA" id="ARBA00022737"/>
    </source>
</evidence>
<dbReference type="SUPFAM" id="SSF48371">
    <property type="entry name" value="ARM repeat"/>
    <property type="match status" value="1"/>
</dbReference>
<reference evidence="6 7" key="1">
    <citation type="submission" date="2024-10" db="EMBL/GenBank/DDBJ databases">
        <authorList>
            <person name="Kim D."/>
        </authorList>
    </citation>
    <scope>NUCLEOTIDE SEQUENCE [LARGE SCALE GENOMIC DNA]</scope>
    <source>
        <strain evidence="6">BH-2024</strain>
    </source>
</reference>
<dbReference type="InterPro" id="IPR016024">
    <property type="entry name" value="ARM-type_fold"/>
</dbReference>
<proteinExistence type="predicted"/>
<dbReference type="Pfam" id="PF08144">
    <property type="entry name" value="CPL"/>
    <property type="match status" value="1"/>
</dbReference>
<dbReference type="InterPro" id="IPR012959">
    <property type="entry name" value="CPL_dom"/>
</dbReference>
<dbReference type="EMBL" id="JBICBT010000451">
    <property type="protein sequence ID" value="KAL3113349.1"/>
    <property type="molecule type" value="Genomic_DNA"/>
</dbReference>
<dbReference type="PANTHER" id="PTHR13389">
    <property type="entry name" value="PUMILIO HOMOLOG 3"/>
    <property type="match status" value="1"/>
</dbReference>
<protein>
    <recommendedName>
        <fullName evidence="5">PUM-HD domain-containing protein</fullName>
    </recommendedName>
</protein>
<evidence type="ECO:0000313" key="6">
    <source>
        <dbReference type="EMBL" id="KAL3113349.1"/>
    </source>
</evidence>
<dbReference type="GO" id="GO:0003723">
    <property type="term" value="F:RNA binding"/>
    <property type="evidence" value="ECO:0007669"/>
    <property type="project" value="UniProtKB-KW"/>
</dbReference>
<accession>A0ABD2LG38</accession>
<keyword evidence="1" id="KW-0677">Repeat</keyword>
<dbReference type="PROSITE" id="PS50302">
    <property type="entry name" value="PUM"/>
    <property type="match status" value="1"/>
</dbReference>
<dbReference type="Pfam" id="PF00806">
    <property type="entry name" value="PUF"/>
    <property type="match status" value="3"/>
</dbReference>
<dbReference type="SMART" id="SM00025">
    <property type="entry name" value="Pumilio"/>
    <property type="match status" value="3"/>
</dbReference>
<feature type="compositionally biased region" description="Polar residues" evidence="4">
    <location>
        <begin position="12"/>
        <end position="25"/>
    </location>
</feature>
<keyword evidence="2" id="KW-0694">RNA-binding</keyword>
<feature type="compositionally biased region" description="Basic residues" evidence="4">
    <location>
        <begin position="75"/>
        <end position="85"/>
    </location>
</feature>
<dbReference type="InterPro" id="IPR001313">
    <property type="entry name" value="Pumilio_RNA-bd_rpt"/>
</dbReference>
<comment type="caution">
    <text evidence="6">The sequence shown here is derived from an EMBL/GenBank/DDBJ whole genome shotgun (WGS) entry which is preliminary data.</text>
</comment>
<evidence type="ECO:0000256" key="4">
    <source>
        <dbReference type="SAM" id="MobiDB-lite"/>
    </source>
</evidence>
<keyword evidence="7" id="KW-1185">Reference proteome</keyword>
<dbReference type="InterPro" id="IPR011989">
    <property type="entry name" value="ARM-like"/>
</dbReference>
<evidence type="ECO:0000256" key="2">
    <source>
        <dbReference type="ARBA" id="ARBA00022884"/>
    </source>
</evidence>
<sequence>MTLIKTKKRSTDSIFNSITTSSGPTSKRWKKKRVSFATSVEEKQVLNGEPAPPTNHTEENGHFQAEGMDEEQMKKPKKGILKKKSAQTSSNGDKASLKKGKSKSEQRGEGKKRHKNSERSTKNGVRGPTNKKMRTIKIRRSTKEVLMNLGKKERREFIRQLEAANKPNYELVRKAKLLWEVIRNSKTVEEKREQFVQELLNMCTGKLVKLVYSHSTCRVVQCLVALKKPKIREQIFDELSPEVLRMAKSKYANYLVAKMLKYGSKNQRDIVINAFRGHCVDLFRVSHSVNVLEDVYNEWATAEQRHSIVAEFYGNEFDFIRKEQNLPNSQLNIEAISRNFPEKMPSIVQNLEKVLEKAVPKIPTLKLSLTHKLLLDYLTHCTDEQRQSMVELLKDQLPEICHSAEGSRAALLCLWSANVEHREAIVKSFHGLAIRSCQDEFARRVLFGIFDTVDDTALVNEVITSEIANNIADLVFHKFGVWVLHYLVHPRDQRVIGKGLHQMLKQGDSNCHSKKASGSRYSELFECIRDNLLTFIKANMRQMLFDKISAVLVLDTLEVPSPLDPFLREIGDSDLDECFRAIAEIATDEFVPHSPDGPSHIVQGGCARFVFRKLLQVDPGRCDGHRLSDFLADLPADNLSSWTSMDCGCYALVEVFKSGSDKARKALRRALSVAMLQNSHLSGAKSLLDLLLGKGKEQPPREHSVANGGGGGRKNPRKAAAPFSKRRERKTNHA</sequence>
<dbReference type="PROSITE" id="PS50303">
    <property type="entry name" value="PUM_HD"/>
    <property type="match status" value="1"/>
</dbReference>
<gene>
    <name evidence="6" type="ORF">niasHT_018964</name>
</gene>
<dbReference type="PANTHER" id="PTHR13389:SF0">
    <property type="entry name" value="PUMILIO HOMOLOG 3"/>
    <property type="match status" value="1"/>
</dbReference>
<evidence type="ECO:0000256" key="3">
    <source>
        <dbReference type="PROSITE-ProRule" id="PRU00317"/>
    </source>
</evidence>
<feature type="domain" description="PUM-HD" evidence="5">
    <location>
        <begin position="173"/>
        <end position="552"/>
    </location>
</feature>
<name>A0ABD2LG38_9BILA</name>
<feature type="region of interest" description="Disordered" evidence="4">
    <location>
        <begin position="1"/>
        <end position="135"/>
    </location>
</feature>
<feature type="region of interest" description="Disordered" evidence="4">
    <location>
        <begin position="694"/>
        <end position="734"/>
    </location>
</feature>
<evidence type="ECO:0000313" key="7">
    <source>
        <dbReference type="Proteomes" id="UP001620626"/>
    </source>
</evidence>
<dbReference type="AlphaFoldDB" id="A0ABD2LG38"/>
<dbReference type="Proteomes" id="UP001620626">
    <property type="component" value="Unassembled WGS sequence"/>
</dbReference>
<organism evidence="6 7">
    <name type="scientific">Heterodera trifolii</name>
    <dbReference type="NCBI Taxonomy" id="157864"/>
    <lineage>
        <taxon>Eukaryota</taxon>
        <taxon>Metazoa</taxon>
        <taxon>Ecdysozoa</taxon>
        <taxon>Nematoda</taxon>
        <taxon>Chromadorea</taxon>
        <taxon>Rhabditida</taxon>
        <taxon>Tylenchina</taxon>
        <taxon>Tylenchomorpha</taxon>
        <taxon>Tylenchoidea</taxon>
        <taxon>Heteroderidae</taxon>
        <taxon>Heteroderinae</taxon>
        <taxon>Heterodera</taxon>
    </lineage>
</organism>
<dbReference type="InterPro" id="IPR033133">
    <property type="entry name" value="PUM-HD"/>
</dbReference>
<feature type="compositionally biased region" description="Basic residues" evidence="4">
    <location>
        <begin position="724"/>
        <end position="734"/>
    </location>
</feature>
<feature type="compositionally biased region" description="Basic and acidic residues" evidence="4">
    <location>
        <begin position="694"/>
        <end position="704"/>
    </location>
</feature>
<evidence type="ECO:0000259" key="5">
    <source>
        <dbReference type="PROSITE" id="PS50303"/>
    </source>
</evidence>
<dbReference type="InterPro" id="IPR040059">
    <property type="entry name" value="PUM3"/>
</dbReference>